<dbReference type="FunFam" id="3.30.70.580:FF:000001">
    <property type="entry name" value="tRNA pseudouridine synthase A"/>
    <property type="match status" value="1"/>
</dbReference>
<accession>A0AAT9G520</accession>
<dbReference type="InterPro" id="IPR001406">
    <property type="entry name" value="PsdUridine_synth_TruA"/>
</dbReference>
<reference evidence="9" key="1">
    <citation type="journal article" date="2023" name="Front. Microbiol.">
        <title>Genome analysis of Candidatus Aschnera chinzeii, the bacterial endosymbiont of the blood-sucking bat fly Penicillidia jenynsii (Insecta: Diptera: Nycteribiidae).</title>
        <authorList>
            <person name="Koga R."/>
            <person name="Moriyama M."/>
            <person name="Nozaki T."/>
            <person name="Fukatsu T."/>
        </authorList>
    </citation>
    <scope>NUCLEOTIDE SEQUENCE</scope>
    <source>
        <strain evidence="9">Kw-01</strain>
    </source>
</reference>
<dbReference type="AlphaFoldDB" id="A0AAT9G520"/>
<dbReference type="NCBIfam" id="TIGR00071">
    <property type="entry name" value="hisT_truA"/>
    <property type="match status" value="1"/>
</dbReference>
<evidence type="ECO:0000256" key="7">
    <source>
        <dbReference type="RuleBase" id="RU003792"/>
    </source>
</evidence>
<keyword evidence="3 4" id="KW-0413">Isomerase</keyword>
<dbReference type="PIRSF" id="PIRSF001430">
    <property type="entry name" value="tRNA_psdUrid_synth"/>
    <property type="match status" value="1"/>
</dbReference>
<organism evidence="9">
    <name type="scientific">Candidatus Aschnera chinzeii</name>
    <dbReference type="NCBI Taxonomy" id="1485666"/>
    <lineage>
        <taxon>Bacteria</taxon>
        <taxon>Pseudomonadati</taxon>
        <taxon>Pseudomonadota</taxon>
        <taxon>Gammaproteobacteria</taxon>
        <taxon>Enterobacterales</taxon>
        <taxon>Enterobacteriaceae</taxon>
        <taxon>Candidatus Aschnera</taxon>
    </lineage>
</organism>
<comment type="similarity">
    <text evidence="1 4 7">Belongs to the tRNA pseudouridine synthase TruA family.</text>
</comment>
<feature type="active site" description="Nucleophile" evidence="4 5">
    <location>
        <position position="56"/>
    </location>
</feature>
<comment type="catalytic activity">
    <reaction evidence="4 7">
        <text>uridine(38/39/40) in tRNA = pseudouridine(38/39/40) in tRNA</text>
        <dbReference type="Rhea" id="RHEA:22376"/>
        <dbReference type="Rhea" id="RHEA-COMP:10085"/>
        <dbReference type="Rhea" id="RHEA-COMP:10087"/>
        <dbReference type="ChEBI" id="CHEBI:65314"/>
        <dbReference type="ChEBI" id="CHEBI:65315"/>
        <dbReference type="EC" id="5.4.99.12"/>
    </reaction>
</comment>
<dbReference type="SUPFAM" id="SSF55120">
    <property type="entry name" value="Pseudouridine synthase"/>
    <property type="match status" value="1"/>
</dbReference>
<name>A0AAT9G520_9ENTR</name>
<dbReference type="PANTHER" id="PTHR11142:SF0">
    <property type="entry name" value="TRNA PSEUDOURIDINE SYNTHASE-LIKE 1"/>
    <property type="match status" value="1"/>
</dbReference>
<proteinExistence type="inferred from homology"/>
<dbReference type="GO" id="GO:0003723">
    <property type="term" value="F:RNA binding"/>
    <property type="evidence" value="ECO:0007669"/>
    <property type="project" value="InterPro"/>
</dbReference>
<comment type="subunit">
    <text evidence="4">Homodimer.</text>
</comment>
<sequence length="265" mass="30644">MKKLNFKIALGIAYNGTHYYGWERQKNLNTIQSSIEFALTKITNENIKVFCAGRTDTGVHATGQVIHFETSVIRKDTAWIYGINRYLPNDIVVQWYKFVPEDFHSRYSAIARQYYYIIFNHNCRTGVLDKLVTHIYWPLNVNKMNNAAQILVGEHDFSAFRSSKCQSKSSYRKIYHINVTSYAHYVIIDIKANAFLYHMVRNIVTNLIAIGSGKQQPIWLQEVLLSGKKSSTLSPVQSSGLYLVNIEYPIKYKLPDNIIKPFFIL</sequence>
<comment type="caution">
    <text evidence="4">Lacks conserved residue(s) required for the propagation of feature annotation.</text>
</comment>
<dbReference type="InterPro" id="IPR020094">
    <property type="entry name" value="TruA/RsuA/RluB/E/F_N"/>
</dbReference>
<feature type="binding site" evidence="4 6">
    <location>
        <position position="114"/>
    </location>
    <ligand>
        <name>substrate</name>
    </ligand>
</feature>
<evidence type="ECO:0000259" key="8">
    <source>
        <dbReference type="Pfam" id="PF01416"/>
    </source>
</evidence>
<dbReference type="GO" id="GO:0160147">
    <property type="term" value="F:tRNA pseudouridine(38-40) synthase activity"/>
    <property type="evidence" value="ECO:0007669"/>
    <property type="project" value="UniProtKB-EC"/>
</dbReference>
<feature type="domain" description="Pseudouridine synthase I TruA alpha/beta" evidence="8">
    <location>
        <begin position="147"/>
        <end position="249"/>
    </location>
</feature>
<dbReference type="Pfam" id="PF01416">
    <property type="entry name" value="PseudoU_synth_1"/>
    <property type="match status" value="2"/>
</dbReference>
<dbReference type="InterPro" id="IPR020097">
    <property type="entry name" value="PsdUridine_synth_TruA_a/b_dom"/>
</dbReference>
<reference evidence="9" key="2">
    <citation type="submission" date="2023-10" db="EMBL/GenBank/DDBJ databases">
        <authorList>
            <person name="Koga R."/>
            <person name="Fukatsu T."/>
        </authorList>
    </citation>
    <scope>NUCLEOTIDE SEQUENCE</scope>
    <source>
        <strain evidence="9">Kw-01</strain>
    </source>
</reference>
<dbReference type="InterPro" id="IPR020095">
    <property type="entry name" value="PsdUridine_synth_TruA_C"/>
</dbReference>
<dbReference type="EMBL" id="AP028961">
    <property type="protein sequence ID" value="BET44803.1"/>
    <property type="molecule type" value="Genomic_DNA"/>
</dbReference>
<evidence type="ECO:0000256" key="6">
    <source>
        <dbReference type="PIRSR" id="PIRSR001430-2"/>
    </source>
</evidence>
<dbReference type="InterPro" id="IPR020103">
    <property type="entry name" value="PsdUridine_synth_cat_dom_sf"/>
</dbReference>
<comment type="function">
    <text evidence="4">Formation of pseudouridine at positions 38, 39 and 40 in the anticodon stem and loop of transfer RNAs.</text>
</comment>
<dbReference type="HAMAP" id="MF_00171">
    <property type="entry name" value="TruA"/>
    <property type="match status" value="1"/>
</dbReference>
<keyword evidence="2 4" id="KW-0819">tRNA processing</keyword>
<protein>
    <recommendedName>
        <fullName evidence="4">tRNA pseudouridine synthase A</fullName>
        <ecNumber evidence="4">5.4.99.12</ecNumber>
    </recommendedName>
    <alternativeName>
        <fullName evidence="4">tRNA pseudouridine(38-40) synthase</fullName>
    </alternativeName>
    <alternativeName>
        <fullName evidence="4">tRNA pseudouridylate synthase I</fullName>
    </alternativeName>
    <alternativeName>
        <fullName evidence="4">tRNA-uridine isomerase I</fullName>
    </alternativeName>
</protein>
<evidence type="ECO:0000256" key="2">
    <source>
        <dbReference type="ARBA" id="ARBA00022694"/>
    </source>
</evidence>
<evidence type="ECO:0000256" key="4">
    <source>
        <dbReference type="HAMAP-Rule" id="MF_00171"/>
    </source>
</evidence>
<dbReference type="Gene3D" id="3.30.70.660">
    <property type="entry name" value="Pseudouridine synthase I, catalytic domain, C-terminal subdomain"/>
    <property type="match status" value="1"/>
</dbReference>
<feature type="domain" description="Pseudouridine synthase I TruA alpha/beta" evidence="8">
    <location>
        <begin position="13"/>
        <end position="108"/>
    </location>
</feature>
<dbReference type="GO" id="GO:0031119">
    <property type="term" value="P:tRNA pseudouridine synthesis"/>
    <property type="evidence" value="ECO:0007669"/>
    <property type="project" value="UniProtKB-UniRule"/>
</dbReference>
<evidence type="ECO:0000313" key="9">
    <source>
        <dbReference type="EMBL" id="BET44803.1"/>
    </source>
</evidence>
<dbReference type="Gene3D" id="3.30.70.580">
    <property type="entry name" value="Pseudouridine synthase I, catalytic domain, N-terminal subdomain"/>
    <property type="match status" value="1"/>
</dbReference>
<gene>
    <name evidence="4 9" type="primary">truA</name>
    <name evidence="9" type="ORF">ACHINZ_4760</name>
</gene>
<evidence type="ECO:0000256" key="1">
    <source>
        <dbReference type="ARBA" id="ARBA00009375"/>
    </source>
</evidence>
<dbReference type="PANTHER" id="PTHR11142">
    <property type="entry name" value="PSEUDOURIDYLATE SYNTHASE"/>
    <property type="match status" value="1"/>
</dbReference>
<dbReference type="CDD" id="cd02570">
    <property type="entry name" value="PseudoU_synth_EcTruA"/>
    <property type="match status" value="1"/>
</dbReference>
<evidence type="ECO:0000256" key="5">
    <source>
        <dbReference type="PIRSR" id="PIRSR001430-1"/>
    </source>
</evidence>
<dbReference type="EC" id="5.4.99.12" evidence="4"/>
<evidence type="ECO:0000256" key="3">
    <source>
        <dbReference type="ARBA" id="ARBA00023235"/>
    </source>
</evidence>